<feature type="transmembrane region" description="Helical" evidence="9">
    <location>
        <begin position="98"/>
        <end position="116"/>
    </location>
</feature>
<feature type="chain" id="PRO_5030177175" evidence="10">
    <location>
        <begin position="23"/>
        <end position="198"/>
    </location>
</feature>
<keyword evidence="6 9" id="KW-1133">Transmembrane helix</keyword>
<name>S7T7N9_DESML</name>
<dbReference type="EMBL" id="ATHJ01000133">
    <property type="protein sequence ID" value="EPR32530.1"/>
    <property type="molecule type" value="Genomic_DNA"/>
</dbReference>
<evidence type="ECO:0000256" key="1">
    <source>
        <dbReference type="ARBA" id="ARBA00004429"/>
    </source>
</evidence>
<evidence type="ECO:0000256" key="4">
    <source>
        <dbReference type="ARBA" id="ARBA00022519"/>
    </source>
</evidence>
<dbReference type="InterPro" id="IPR007272">
    <property type="entry name" value="Sulf_transp_TsuA/YedE"/>
</dbReference>
<organism evidence="11 12">
    <name type="scientific">Desulfococcus multivorans DSM 2059</name>
    <dbReference type="NCBI Taxonomy" id="1121405"/>
    <lineage>
        <taxon>Bacteria</taxon>
        <taxon>Pseudomonadati</taxon>
        <taxon>Thermodesulfobacteriota</taxon>
        <taxon>Desulfobacteria</taxon>
        <taxon>Desulfobacterales</taxon>
        <taxon>Desulfococcaceae</taxon>
        <taxon>Desulfococcus</taxon>
    </lineage>
</organism>
<dbReference type="RefSeq" id="WP_020878768.1">
    <property type="nucleotide sequence ID" value="NZ_ATHJ01000133.1"/>
</dbReference>
<proteinExistence type="inferred from homology"/>
<evidence type="ECO:0000256" key="8">
    <source>
        <dbReference type="ARBA" id="ARBA00035655"/>
    </source>
</evidence>
<dbReference type="STRING" id="897.B2D07_00930"/>
<sequence length="198" mass="20591">MSSRNVLHVIGLIVATPMLALAQTEAVDPGATGPAWSPYLVGVLIGVLSMFTFYFSAKPLGASTAFANVAGLIGRLIAPRHTDSLHFYADKKASKIDWQVALVIGVIAGAFLAAWSGGEITGRWLPPMWAERFGESVWLRMAVGFLGGALMAFGARMAGGCTSGHGISGAMQLSVGSWIAPLGSFVGGVATAMLLFYA</sequence>
<feature type="transmembrane region" description="Helical" evidence="9">
    <location>
        <begin position="36"/>
        <end position="55"/>
    </location>
</feature>
<evidence type="ECO:0000313" key="11">
    <source>
        <dbReference type="EMBL" id="EPR32530.1"/>
    </source>
</evidence>
<evidence type="ECO:0000256" key="9">
    <source>
        <dbReference type="SAM" id="Phobius"/>
    </source>
</evidence>
<evidence type="ECO:0000256" key="10">
    <source>
        <dbReference type="SAM" id="SignalP"/>
    </source>
</evidence>
<evidence type="ECO:0000256" key="6">
    <source>
        <dbReference type="ARBA" id="ARBA00022989"/>
    </source>
</evidence>
<evidence type="ECO:0000313" key="12">
    <source>
        <dbReference type="Proteomes" id="UP000014977"/>
    </source>
</evidence>
<feature type="transmembrane region" description="Helical" evidence="9">
    <location>
        <begin position="178"/>
        <end position="197"/>
    </location>
</feature>
<dbReference type="GO" id="GO:0005886">
    <property type="term" value="C:plasma membrane"/>
    <property type="evidence" value="ECO:0007669"/>
    <property type="project" value="UniProtKB-SubCell"/>
</dbReference>
<keyword evidence="7 9" id="KW-0472">Membrane</keyword>
<dbReference type="Proteomes" id="UP000014977">
    <property type="component" value="Unassembled WGS sequence"/>
</dbReference>
<keyword evidence="2" id="KW-0813">Transport</keyword>
<feature type="signal peptide" evidence="10">
    <location>
        <begin position="1"/>
        <end position="22"/>
    </location>
</feature>
<evidence type="ECO:0000256" key="5">
    <source>
        <dbReference type="ARBA" id="ARBA00022692"/>
    </source>
</evidence>
<dbReference type="PANTHER" id="PTHR30574">
    <property type="entry name" value="INNER MEMBRANE PROTEIN YEDE"/>
    <property type="match status" value="1"/>
</dbReference>
<dbReference type="AlphaFoldDB" id="S7T7N9"/>
<dbReference type="eggNOG" id="COG2391">
    <property type="taxonomic scope" value="Bacteria"/>
</dbReference>
<keyword evidence="10" id="KW-0732">Signal</keyword>
<comment type="subcellular location">
    <subcellularLocation>
        <location evidence="1">Cell inner membrane</location>
        <topology evidence="1">Multi-pass membrane protein</topology>
    </subcellularLocation>
</comment>
<protein>
    <submittedName>
        <fullName evidence="11">Uncharacterized protein</fullName>
    </submittedName>
</protein>
<dbReference type="Pfam" id="PF04143">
    <property type="entry name" value="Sulf_transp"/>
    <property type="match status" value="1"/>
</dbReference>
<reference evidence="11 12" key="1">
    <citation type="journal article" date="2013" name="Genome Announc.">
        <title>Draft genome sequences for three mercury-methylating, sulfate-reducing bacteria.</title>
        <authorList>
            <person name="Brown S.D."/>
            <person name="Hurt R.A.Jr."/>
            <person name="Gilmour C.C."/>
            <person name="Elias D.A."/>
        </authorList>
    </citation>
    <scope>NUCLEOTIDE SEQUENCE [LARGE SCALE GENOMIC DNA]</scope>
    <source>
        <strain evidence="11 12">DSM 2059</strain>
    </source>
</reference>
<evidence type="ECO:0000256" key="7">
    <source>
        <dbReference type="ARBA" id="ARBA00023136"/>
    </source>
</evidence>
<dbReference type="PATRIC" id="fig|1121405.3.peg.4214"/>
<gene>
    <name evidence="11" type="ORF">dsmv_3612</name>
</gene>
<keyword evidence="5 9" id="KW-0812">Transmembrane</keyword>
<comment type="caution">
    <text evidence="11">The sequence shown here is derived from an EMBL/GenBank/DDBJ whole genome shotgun (WGS) entry which is preliminary data.</text>
</comment>
<keyword evidence="12" id="KW-1185">Reference proteome</keyword>
<keyword evidence="4" id="KW-0997">Cell inner membrane</keyword>
<comment type="similarity">
    <text evidence="8">Belongs to the TsuA/YedE (TC 9.B.102) family.</text>
</comment>
<evidence type="ECO:0000256" key="2">
    <source>
        <dbReference type="ARBA" id="ARBA00022448"/>
    </source>
</evidence>
<evidence type="ECO:0000256" key="3">
    <source>
        <dbReference type="ARBA" id="ARBA00022475"/>
    </source>
</evidence>
<dbReference type="PANTHER" id="PTHR30574:SF1">
    <property type="entry name" value="SULPHUR TRANSPORT DOMAIN-CONTAINING PROTEIN"/>
    <property type="match status" value="1"/>
</dbReference>
<accession>S7T7N9</accession>
<feature type="transmembrane region" description="Helical" evidence="9">
    <location>
        <begin position="137"/>
        <end position="158"/>
    </location>
</feature>
<keyword evidence="3" id="KW-1003">Cell membrane</keyword>